<feature type="transmembrane region" description="Helical" evidence="1">
    <location>
        <begin position="60"/>
        <end position="78"/>
    </location>
</feature>
<dbReference type="KEGG" id="vg:16605322"/>
<protein>
    <submittedName>
        <fullName evidence="2">Uncharacterized protein</fullName>
    </submittedName>
</protein>
<keyword evidence="3" id="KW-1185">Reference proteome</keyword>
<evidence type="ECO:0000256" key="1">
    <source>
        <dbReference type="SAM" id="Phobius"/>
    </source>
</evidence>
<keyword evidence="1" id="KW-1133">Transmembrane helix</keyword>
<evidence type="ECO:0000313" key="3">
    <source>
        <dbReference type="Proteomes" id="UP000204584"/>
    </source>
</evidence>
<sequence length="290" mass="31059">MDTGSASINTIDRVSLSLSASKQPGPQAQQRAQSLCLARSKLEEKIHTRKGRKTKKMNKAIVIVFIALALAVAARATFAPSPPAGWDDWATFDWEAQGTYKAVGYSSTKPGPGPASPTDPAKFIIDTTNQIMHFDMGAGGGKGWITANGTYNLSPVAQGSTEMMCLATGGTYADQVAHYAAQVYHKATIRQAFGAVTKVYQGAVNDTSSCTRPLAVHLTTDAVGHMTSFGITYQLCPAPNQPLVMEQALQFTGFVHGPHIAGQIPPIDPLCLPPYVQNYCHLFYAFDCAF</sequence>
<dbReference type="Proteomes" id="UP000204584">
    <property type="component" value="Segment"/>
</dbReference>
<dbReference type="RefSeq" id="YP_008436597.1">
    <property type="nucleotide sequence ID" value="NC_022098.1"/>
</dbReference>
<accession>S4W0E0</accession>
<dbReference type="GeneID" id="16605322"/>
<organism evidence="2 3">
    <name type="scientific">Pandoravirus salinus</name>
    <dbReference type="NCBI Taxonomy" id="1349410"/>
    <lineage>
        <taxon>Viruses</taxon>
        <taxon>Pandoravirus</taxon>
    </lineage>
</organism>
<proteinExistence type="predicted"/>
<gene>
    <name evidence="2" type="ORF">psal_cds_102</name>
</gene>
<evidence type="ECO:0000313" key="2">
    <source>
        <dbReference type="EMBL" id="AGO83535.1"/>
    </source>
</evidence>
<name>S4W0E0_9VIRU</name>
<reference evidence="2 3" key="1">
    <citation type="journal article" date="2013" name="Science">
        <title>Pandoraviruses: amoeba viruses with genomes up to 2.5 Mb reaching that of parasitic eukaryotes.</title>
        <authorList>
            <person name="Philippe N."/>
            <person name="Legendre M."/>
            <person name="Doutre G."/>
            <person name="Coute Y."/>
            <person name="Poirot O."/>
            <person name="Lescot M."/>
            <person name="Arslan D."/>
            <person name="Seltzer V."/>
            <person name="Bertaux L."/>
            <person name="Bruley C."/>
            <person name="Garin J."/>
            <person name="Claverie J.M."/>
            <person name="Abergel C."/>
        </authorList>
    </citation>
    <scope>NUCLEOTIDE SEQUENCE [LARGE SCALE GENOMIC DNA]</scope>
</reference>
<dbReference type="EMBL" id="KC977571">
    <property type="protein sequence ID" value="AGO83535.1"/>
    <property type="molecule type" value="Genomic_DNA"/>
</dbReference>
<keyword evidence="1" id="KW-0472">Membrane</keyword>
<keyword evidence="1" id="KW-0812">Transmembrane</keyword>